<name>A0ACB5TRW3_AMBMO</name>
<dbReference type="Proteomes" id="UP001165064">
    <property type="component" value="Unassembled WGS sequence"/>
</dbReference>
<proteinExistence type="predicted"/>
<dbReference type="EMBL" id="BSXS01008739">
    <property type="protein sequence ID" value="GME93495.1"/>
    <property type="molecule type" value="Genomic_DNA"/>
</dbReference>
<comment type="caution">
    <text evidence="1">The sequence shown here is derived from an EMBL/GenBank/DDBJ whole genome shotgun (WGS) entry which is preliminary data.</text>
</comment>
<keyword evidence="2" id="KW-1185">Reference proteome</keyword>
<organism evidence="1 2">
    <name type="scientific">Ambrosiozyma monospora</name>
    <name type="common">Yeast</name>
    <name type="synonym">Endomycopsis monosporus</name>
    <dbReference type="NCBI Taxonomy" id="43982"/>
    <lineage>
        <taxon>Eukaryota</taxon>
        <taxon>Fungi</taxon>
        <taxon>Dikarya</taxon>
        <taxon>Ascomycota</taxon>
        <taxon>Saccharomycotina</taxon>
        <taxon>Pichiomycetes</taxon>
        <taxon>Pichiales</taxon>
        <taxon>Pichiaceae</taxon>
        <taxon>Ambrosiozyma</taxon>
    </lineage>
</organism>
<evidence type="ECO:0000313" key="1">
    <source>
        <dbReference type="EMBL" id="GME93495.1"/>
    </source>
</evidence>
<evidence type="ECO:0000313" key="2">
    <source>
        <dbReference type="Proteomes" id="UP001165064"/>
    </source>
</evidence>
<sequence length="400" mass="44141">MDDLYLCQLATNYLRRILLGVPGFILFEIFKQFLQAQGIFQASTYVLVICAPLNVILNFTLVWDKKIGLGFIGAPTAVAITNWVMATLLLLYIIFIKGKECWCGFTPKVFTNWGRTLSLAGPGVLMIEAEWLAFEIITFAASRFGTDSLAAQSIVSTACVTTYQFSFAIAVAASTRIAWFVGSASKQAAWKSAQAALLMSLCSGSLMGSLLYIFRDTVTSWFSTDPEVISLSIKVLTIGAFYQIGDSVSCVTGGVLRGQGRQYIGGWLNLFCYYVLSLPIAFLCGFNLKLELFGLWIGVLIGLYCLSFSELWFVLTSDWDAIIRQSIEDGLNDKHAHESHHPQHDERSPFLDVESAIEGDDDDEGHLRLRAKSVSSFVDYNMLNPGISTNGEGMVTDTSR</sequence>
<accession>A0ACB5TRW3</accession>
<protein>
    <submittedName>
        <fullName evidence="1">Unnamed protein product</fullName>
    </submittedName>
</protein>
<gene>
    <name evidence="1" type="ORF">Amon02_000933900</name>
</gene>
<reference evidence="1" key="1">
    <citation type="submission" date="2023-04" db="EMBL/GenBank/DDBJ databases">
        <title>Ambrosiozyma monospora NBRC 10751.</title>
        <authorList>
            <person name="Ichikawa N."/>
            <person name="Sato H."/>
            <person name="Tonouchi N."/>
        </authorList>
    </citation>
    <scope>NUCLEOTIDE SEQUENCE</scope>
    <source>
        <strain evidence="1">NBRC 10751</strain>
    </source>
</reference>